<organism evidence="1 2">
    <name type="scientific">Collinsella aerofaciens</name>
    <dbReference type="NCBI Taxonomy" id="74426"/>
    <lineage>
        <taxon>Bacteria</taxon>
        <taxon>Bacillati</taxon>
        <taxon>Actinomycetota</taxon>
        <taxon>Coriobacteriia</taxon>
        <taxon>Coriobacteriales</taxon>
        <taxon>Coriobacteriaceae</taxon>
        <taxon>Collinsella</taxon>
    </lineage>
</organism>
<evidence type="ECO:0000313" key="1">
    <source>
        <dbReference type="EMBL" id="VWM04517.1"/>
    </source>
</evidence>
<protein>
    <submittedName>
        <fullName evidence="1">Uncharacterized protein</fullName>
    </submittedName>
</protein>
<name>A0A5K1JH69_9ACTN</name>
<proteinExistence type="predicted"/>
<sequence>MGRRAISITLAVVCLTVLLGATGLFAISRETSYMQECASEGFAIDGYYRDDKTSRESLAFHEEDNCRWQLVDQDGSCTNGRFKRTDDPNILVLKKENGEEFGTVHVAYISRRRNQGQIYLIRNTKVTRFYLVSTDPAFTVESGDVDPDS</sequence>
<dbReference type="RefSeq" id="WP_152068549.1">
    <property type="nucleotide sequence ID" value="NZ_CABWIF010000057.1"/>
</dbReference>
<dbReference type="EMBL" id="CABWIF010000057">
    <property type="protein sequence ID" value="VWM04517.1"/>
    <property type="molecule type" value="Genomic_DNA"/>
</dbReference>
<accession>A0A5K1JH69</accession>
<dbReference type="AlphaFoldDB" id="A0A5K1JH69"/>
<dbReference type="Proteomes" id="UP000368032">
    <property type="component" value="Unassembled WGS sequence"/>
</dbReference>
<gene>
    <name evidence="1" type="ORF">CKJAJONC_00876</name>
</gene>
<reference evidence="1 2" key="1">
    <citation type="submission" date="2019-10" db="EMBL/GenBank/DDBJ databases">
        <authorList>
            <person name="Wolf R A."/>
        </authorList>
    </citation>
    <scope>NUCLEOTIDE SEQUENCE [LARGE SCALE GENOMIC DNA]</scope>
    <source>
        <strain evidence="1">Collinsella_aerofaciens_DSM_13712</strain>
    </source>
</reference>
<evidence type="ECO:0000313" key="2">
    <source>
        <dbReference type="Proteomes" id="UP000368032"/>
    </source>
</evidence>